<dbReference type="RefSeq" id="WP_138325907.1">
    <property type="nucleotide sequence ID" value="NZ_VCDI01000003.1"/>
</dbReference>
<dbReference type="GO" id="GO:0005975">
    <property type="term" value="P:carbohydrate metabolic process"/>
    <property type="evidence" value="ECO:0007669"/>
    <property type="project" value="InterPro"/>
</dbReference>
<organism evidence="3 4">
    <name type="scientific">Lichenicoccus roseus</name>
    <dbReference type="NCBI Taxonomy" id="2683649"/>
    <lineage>
        <taxon>Bacteria</taxon>
        <taxon>Pseudomonadati</taxon>
        <taxon>Pseudomonadota</taxon>
        <taxon>Alphaproteobacteria</taxon>
        <taxon>Acetobacterales</taxon>
        <taxon>Acetobacteraceae</taxon>
        <taxon>Lichenicoccus</taxon>
    </lineage>
</organism>
<evidence type="ECO:0000259" key="2">
    <source>
        <dbReference type="Pfam" id="PF00722"/>
    </source>
</evidence>
<evidence type="ECO:0000313" key="3">
    <source>
        <dbReference type="EMBL" id="TLU72445.1"/>
    </source>
</evidence>
<comment type="caution">
    <text evidence="3">The sequence shown here is derived from an EMBL/GenBank/DDBJ whole genome shotgun (WGS) entry which is preliminary data.</text>
</comment>
<dbReference type="SUPFAM" id="SSF51120">
    <property type="entry name" value="beta-Roll"/>
    <property type="match status" value="2"/>
</dbReference>
<comment type="similarity">
    <text evidence="1">Belongs to the glycosyl hydrolase 16 family.</text>
</comment>
<dbReference type="EMBL" id="VCDI01000003">
    <property type="protein sequence ID" value="TLU72445.1"/>
    <property type="molecule type" value="Genomic_DNA"/>
</dbReference>
<reference evidence="3 4" key="1">
    <citation type="submission" date="2019-05" db="EMBL/GenBank/DDBJ databases">
        <authorList>
            <person name="Pankratov T."/>
            <person name="Grouzdev D."/>
        </authorList>
    </citation>
    <scope>NUCLEOTIDE SEQUENCE [LARGE SCALE GENOMIC DNA]</scope>
    <source>
        <strain evidence="3 4">KEBCLARHB70R</strain>
    </source>
</reference>
<accession>A0A5R9J496</accession>
<dbReference type="Gene3D" id="2.60.120.200">
    <property type="match status" value="1"/>
</dbReference>
<gene>
    <name evidence="3" type="ORF">FE263_10260</name>
</gene>
<dbReference type="SUPFAM" id="SSF49899">
    <property type="entry name" value="Concanavalin A-like lectins/glucanases"/>
    <property type="match status" value="1"/>
</dbReference>
<keyword evidence="4" id="KW-1185">Reference proteome</keyword>
<dbReference type="InterPro" id="IPR013320">
    <property type="entry name" value="ConA-like_dom_sf"/>
</dbReference>
<dbReference type="Pfam" id="PF00722">
    <property type="entry name" value="Glyco_hydro_16"/>
    <property type="match status" value="1"/>
</dbReference>
<sequence length="658" mass="64590">MTLNTSNFSLVFDDQFGSDPTYNAALWPDHWGNPDQSSFGNGTLTMTGYQSQGWSPVGMMQTAAGAQAGEGYGLYQFTGYGNPNQGAGVAVLMWRADNQFLPSSAPGVDSEIDLLESLDGSKTVLSTEHYYDASWQNDDGQIYHTIDVDPSVQHTYSVNWERGSLTYYIDGQEYWQDTSHVPLDAADGGCNEVLGAEVQGGSFNTSTSTVQLHIVSLSYSAPSGAAASMPTISLTQPGTVQEPGKGAGVTVTETVTTSNQTGTIYLEVLTQTGATESAFIPLTLSGGRVSAAVHMANPGDLIRVVDAEATADTAGVTITDAPVGVVTLGGASQSYAAPAGATVQAGSGADTVEAAAGDVTVLGGAGNITFINGSGASDVTAGTGAATLFGGAGGGRYAGGSGGHNVLVAQGAGGSNTTLAGAVGGDVLFGSNTGNNVMVAGAGSETLVGGTGATTMLGGAGSTVMFTGNGSSSVVGGSAGGDTIIGAAGALQVTAQHGDAVFGGTGALSLTGSTDGADSVIGGSGALSVTGRGANMLVAASSTRSDIATGNGASLIFANAGATTVSGGGGSLQVLLGAGTATIDEGSGAATFQVVDGQAGGTDVLHGFRPGPDSVNLYGYNASQVSVSVANGSTLIALADGTRIQLVGVTDPGAGLHV</sequence>
<proteinExistence type="inferred from homology"/>
<feature type="domain" description="GH16" evidence="2">
    <location>
        <begin position="72"/>
        <end position="176"/>
    </location>
</feature>
<keyword evidence="3" id="KW-0378">Hydrolase</keyword>
<dbReference type="GO" id="GO:0004553">
    <property type="term" value="F:hydrolase activity, hydrolyzing O-glycosyl compounds"/>
    <property type="evidence" value="ECO:0007669"/>
    <property type="project" value="InterPro"/>
</dbReference>
<dbReference type="OrthoDB" id="7253543at2"/>
<dbReference type="CDD" id="cd00413">
    <property type="entry name" value="Glyco_hydrolase_16"/>
    <property type="match status" value="1"/>
</dbReference>
<name>A0A5R9J496_9PROT</name>
<dbReference type="AlphaFoldDB" id="A0A5R9J496"/>
<evidence type="ECO:0000256" key="1">
    <source>
        <dbReference type="ARBA" id="ARBA00006865"/>
    </source>
</evidence>
<dbReference type="Proteomes" id="UP000305654">
    <property type="component" value="Unassembled WGS sequence"/>
</dbReference>
<evidence type="ECO:0000313" key="4">
    <source>
        <dbReference type="Proteomes" id="UP000305654"/>
    </source>
</evidence>
<dbReference type="InterPro" id="IPR011049">
    <property type="entry name" value="Serralysin-like_metalloprot_C"/>
</dbReference>
<dbReference type="InterPro" id="IPR000757">
    <property type="entry name" value="Beta-glucanase-like"/>
</dbReference>
<protein>
    <submittedName>
        <fullName evidence="3">Glycosyl hydrolase family protein</fullName>
    </submittedName>
</protein>